<dbReference type="InterPro" id="IPR036875">
    <property type="entry name" value="Znf_CCHC_sf"/>
</dbReference>
<dbReference type="PROSITE" id="PS50158">
    <property type="entry name" value="ZF_CCHC"/>
    <property type="match status" value="1"/>
</dbReference>
<accession>A0A0V0Z5J9</accession>
<evidence type="ECO:0000256" key="1">
    <source>
        <dbReference type="PROSITE-ProRule" id="PRU00047"/>
    </source>
</evidence>
<evidence type="ECO:0000256" key="2">
    <source>
        <dbReference type="SAM" id="MobiDB-lite"/>
    </source>
</evidence>
<dbReference type="EMBL" id="JYDQ01000488">
    <property type="protein sequence ID" value="KRY07338.1"/>
    <property type="molecule type" value="Genomic_DNA"/>
</dbReference>
<evidence type="ECO:0000313" key="5">
    <source>
        <dbReference type="Proteomes" id="UP000054783"/>
    </source>
</evidence>
<keyword evidence="5" id="KW-1185">Reference proteome</keyword>
<sequence>MGVTLLTDSLDLCFMTLLRQRSPSDIEIPSTYCGNRPAQGSRLCCMLLFTLALGSCRLTAARDGCFNCGGLGHLRRDCPHERRLTQRPPTGTQSGRPGNRRVLSIAGLQTGDTPCVNGKLSGTRVSLPLDTGPVVSVIPESLWRRALGEGVGEDTVCGWSANVHQRSGGGAVATGPLEGTCASNGGEESGGSGCPGNELLQLFRSDSRLANSRNDHEGRLEGEDRAQPIPGQAAQHRLCSCGQATGCGI</sequence>
<comment type="caution">
    <text evidence="4">The sequence shown here is derived from an EMBL/GenBank/DDBJ whole genome shotgun (WGS) entry which is preliminary data.</text>
</comment>
<reference evidence="4 5" key="1">
    <citation type="submission" date="2015-01" db="EMBL/GenBank/DDBJ databases">
        <title>Evolution of Trichinella species and genotypes.</title>
        <authorList>
            <person name="Korhonen P.K."/>
            <person name="Edoardo P."/>
            <person name="Giuseppe L.R."/>
            <person name="Gasser R.B."/>
        </authorList>
    </citation>
    <scope>NUCLEOTIDE SEQUENCE [LARGE SCALE GENOMIC DNA]</scope>
    <source>
        <strain evidence="4">ISS2496</strain>
    </source>
</reference>
<dbReference type="GO" id="GO:0003676">
    <property type="term" value="F:nucleic acid binding"/>
    <property type="evidence" value="ECO:0007669"/>
    <property type="project" value="InterPro"/>
</dbReference>
<organism evidence="4 5">
    <name type="scientific">Trichinella patagoniensis</name>
    <dbReference type="NCBI Taxonomy" id="990121"/>
    <lineage>
        <taxon>Eukaryota</taxon>
        <taxon>Metazoa</taxon>
        <taxon>Ecdysozoa</taxon>
        <taxon>Nematoda</taxon>
        <taxon>Enoplea</taxon>
        <taxon>Dorylaimia</taxon>
        <taxon>Trichinellida</taxon>
        <taxon>Trichinellidae</taxon>
        <taxon>Trichinella</taxon>
    </lineage>
</organism>
<keyword evidence="1" id="KW-0479">Metal-binding</keyword>
<proteinExistence type="predicted"/>
<keyword evidence="1" id="KW-0863">Zinc-finger</keyword>
<feature type="domain" description="CCHC-type" evidence="3">
    <location>
        <begin position="65"/>
        <end position="79"/>
    </location>
</feature>
<dbReference type="GO" id="GO:0008270">
    <property type="term" value="F:zinc ion binding"/>
    <property type="evidence" value="ECO:0007669"/>
    <property type="project" value="UniProtKB-KW"/>
</dbReference>
<gene>
    <name evidence="4" type="ORF">T12_483</name>
</gene>
<evidence type="ECO:0000313" key="4">
    <source>
        <dbReference type="EMBL" id="KRY07338.1"/>
    </source>
</evidence>
<dbReference type="Pfam" id="PF00098">
    <property type="entry name" value="zf-CCHC"/>
    <property type="match status" value="1"/>
</dbReference>
<dbReference type="Gene3D" id="4.10.60.10">
    <property type="entry name" value="Zinc finger, CCHC-type"/>
    <property type="match status" value="1"/>
</dbReference>
<dbReference type="InterPro" id="IPR001878">
    <property type="entry name" value="Znf_CCHC"/>
</dbReference>
<feature type="compositionally biased region" description="Polar residues" evidence="2">
    <location>
        <begin position="87"/>
        <end position="96"/>
    </location>
</feature>
<name>A0A0V0Z5J9_9BILA</name>
<dbReference type="SMART" id="SM00343">
    <property type="entry name" value="ZnF_C2HC"/>
    <property type="match status" value="1"/>
</dbReference>
<dbReference type="GO" id="GO:0019899">
    <property type="term" value="F:enzyme binding"/>
    <property type="evidence" value="ECO:0007669"/>
    <property type="project" value="UniProtKB-ARBA"/>
</dbReference>
<dbReference type="Proteomes" id="UP000054783">
    <property type="component" value="Unassembled WGS sequence"/>
</dbReference>
<evidence type="ECO:0000259" key="3">
    <source>
        <dbReference type="PROSITE" id="PS50158"/>
    </source>
</evidence>
<protein>
    <recommendedName>
        <fullName evidence="3">CCHC-type domain-containing protein</fullName>
    </recommendedName>
</protein>
<feature type="region of interest" description="Disordered" evidence="2">
    <location>
        <begin position="80"/>
        <end position="99"/>
    </location>
</feature>
<keyword evidence="1" id="KW-0862">Zinc</keyword>
<dbReference type="AlphaFoldDB" id="A0A0V0Z5J9"/>
<dbReference type="SUPFAM" id="SSF57756">
    <property type="entry name" value="Retrovirus zinc finger-like domains"/>
    <property type="match status" value="1"/>
</dbReference>